<feature type="domain" description="Peptidase M16 N-terminal" evidence="10">
    <location>
        <begin position="53"/>
        <end position="171"/>
    </location>
</feature>
<dbReference type="GeneID" id="83544818"/>
<keyword evidence="6" id="KW-0862">Zinc</keyword>
<dbReference type="InterPro" id="IPR050626">
    <property type="entry name" value="Peptidase_M16"/>
</dbReference>
<dbReference type="EMBL" id="JASAVS010000002">
    <property type="protein sequence ID" value="MDP8084622.1"/>
    <property type="molecule type" value="Genomic_DNA"/>
</dbReference>
<dbReference type="InterPro" id="IPR001431">
    <property type="entry name" value="Pept_M16_Zn_BS"/>
</dbReference>
<sequence length="938" mass="108605">MKKLIYLVCILLVSCLQFANAESSKEKITYQKGTLANGLEYLIFKVPNAGDRIDVRLRVKVGSVDEMPNEYGSAHMLEHLVFQGSKKFPMGSWNYLMKQGWERGRQYNASTGYEHTTYTFSPPKAKAQLNQLFDILADMMFYPSLTSLAWDKERKIVLEEWRSQSSPFKRLRKQYLNSLRSGSRYTHSEIIGSEKGIKTRKVAVLQQFHKRWYQPNNMQLLVVAGDIPIQTIAKQIKQKFSVKPQHSLPKRDESYYEPKLKSGWTVSQIQEKDSNGNSVSIIFRNTQDIAGKDKITQPKKEQLARVDDELRERLVDGFVVSTVNNRLKKLKKTFPEHLVNIYLRKTYLGHHTAGMILNAEITDNIHSLATDKLLTIREQFLRSPITASEMQDYIKDVKDLIKQEKKKTGFSDEFSNVLETAHYFLFDNLPIRTPAQSAKSMEAILKTITVADVNKRLIQWLNSQDKILQLQAPALTKVALPSTKELEQKVQNLAKAKLNTFNLYKVQKKELTKLPKPIQAGDITKEITYPKQSVTEWHLNNGDKFVYLESKLAKDDVSMTIEAPIGYMAEQLNPWKTKLAVKFIWFSGPKGFDKTSLKDWHKQNETTLFHRKMKSKYWLIQGLGKKDKIDKLFHLYQSQLLSAQIDEEGFKVSKIRTAQKLKSPIYAKNIQRREALAKLLYGKQEYKQPTPQDINTLTADDLFAQWKVLQKIPVTYYLIADMPAKDIKPLVKKYLAGIPRDKQPVKFTPYEPISGTGKAILNQNSEQRTDFAAITWQPQTATPETNLQLHFANQLTYKYLQIALRDDEQGVYSVRFSSNVSPYNNRIRSMLSFSSESARTQLLWKKSQQVLKEFPDKITQTELNQMLINFRKKEKLKLTQPKIWLSRLRASYLYYGNPNYLSEMYHLEQAVTLDQIKAISKKLWNNDNLCILQIDPEN</sequence>
<evidence type="ECO:0000256" key="1">
    <source>
        <dbReference type="ARBA" id="ARBA00001947"/>
    </source>
</evidence>
<dbReference type="PANTHER" id="PTHR43690">
    <property type="entry name" value="NARDILYSIN"/>
    <property type="match status" value="1"/>
</dbReference>
<dbReference type="Pfam" id="PF05193">
    <property type="entry name" value="Peptidase_M16_C"/>
    <property type="match status" value="2"/>
</dbReference>
<evidence type="ECO:0000313" key="13">
    <source>
        <dbReference type="EMBL" id="SEL88765.1"/>
    </source>
</evidence>
<dbReference type="PANTHER" id="PTHR43690:SF17">
    <property type="entry name" value="PROTEIN YHJJ"/>
    <property type="match status" value="1"/>
</dbReference>
<dbReference type="Proteomes" id="UP001224812">
    <property type="component" value="Unassembled WGS sequence"/>
</dbReference>
<keyword evidence="9" id="KW-0732">Signal</keyword>
<evidence type="ECO:0000256" key="6">
    <source>
        <dbReference type="ARBA" id="ARBA00022833"/>
    </source>
</evidence>
<evidence type="ECO:0000256" key="3">
    <source>
        <dbReference type="ARBA" id="ARBA00022670"/>
    </source>
</evidence>
<dbReference type="Pfam" id="PF00675">
    <property type="entry name" value="Peptidase_M16"/>
    <property type="match status" value="1"/>
</dbReference>
<evidence type="ECO:0000259" key="11">
    <source>
        <dbReference type="Pfam" id="PF05193"/>
    </source>
</evidence>
<dbReference type="RefSeq" id="WP_090919267.1">
    <property type="nucleotide sequence ID" value="NZ_CP016180.1"/>
</dbReference>
<comment type="similarity">
    <text evidence="2 8">Belongs to the peptidase M16 family.</text>
</comment>
<dbReference type="EMBL" id="FOBN01000001">
    <property type="protein sequence ID" value="SEL88765.1"/>
    <property type="molecule type" value="Genomic_DNA"/>
</dbReference>
<evidence type="ECO:0000313" key="14">
    <source>
        <dbReference type="Proteomes" id="UP000198883"/>
    </source>
</evidence>
<dbReference type="GO" id="GO:0046872">
    <property type="term" value="F:metal ion binding"/>
    <property type="evidence" value="ECO:0007669"/>
    <property type="project" value="UniProtKB-KW"/>
</dbReference>
<evidence type="ECO:0000313" key="15">
    <source>
        <dbReference type="Proteomes" id="UP001224812"/>
    </source>
</evidence>
<dbReference type="AlphaFoldDB" id="A0A1H7TW29"/>
<gene>
    <name evidence="12" type="ORF">QJT92_01565</name>
    <name evidence="13" type="ORF">SAMN05444853_10135</name>
</gene>
<name>A0A1H7TW29_9PAST</name>
<dbReference type="GO" id="GO:0004222">
    <property type="term" value="F:metalloendopeptidase activity"/>
    <property type="evidence" value="ECO:0007669"/>
    <property type="project" value="InterPro"/>
</dbReference>
<dbReference type="Proteomes" id="UP000198883">
    <property type="component" value="Unassembled WGS sequence"/>
</dbReference>
<evidence type="ECO:0000256" key="8">
    <source>
        <dbReference type="RuleBase" id="RU004447"/>
    </source>
</evidence>
<proteinExistence type="inferred from homology"/>
<keyword evidence="3 13" id="KW-0645">Protease</keyword>
<dbReference type="InterPro" id="IPR011249">
    <property type="entry name" value="Metalloenz_LuxS/M16"/>
</dbReference>
<evidence type="ECO:0000256" key="7">
    <source>
        <dbReference type="ARBA" id="ARBA00023049"/>
    </source>
</evidence>
<evidence type="ECO:0000313" key="12">
    <source>
        <dbReference type="EMBL" id="MDP8084622.1"/>
    </source>
</evidence>
<keyword evidence="4" id="KW-0479">Metal-binding</keyword>
<evidence type="ECO:0000259" key="10">
    <source>
        <dbReference type="Pfam" id="PF00675"/>
    </source>
</evidence>
<comment type="cofactor">
    <cofactor evidence="1">
        <name>Zn(2+)</name>
        <dbReference type="ChEBI" id="CHEBI:29105"/>
    </cofactor>
</comment>
<feature type="domain" description="Peptidase M16 C-terminal" evidence="11">
    <location>
        <begin position="204"/>
        <end position="287"/>
    </location>
</feature>
<accession>A0A1H7TW29</accession>
<feature type="chain" id="PRO_5011599493" evidence="9">
    <location>
        <begin position="22"/>
        <end position="938"/>
    </location>
</feature>
<reference evidence="13" key="1">
    <citation type="submission" date="2016-10" db="EMBL/GenBank/DDBJ databases">
        <authorList>
            <person name="de Groot N.N."/>
        </authorList>
    </citation>
    <scope>NUCLEOTIDE SEQUENCE [LARGE SCALE GENOMIC DNA]</scope>
    <source>
        <strain evidence="13">DSM 24204</strain>
    </source>
</reference>
<evidence type="ECO:0000256" key="4">
    <source>
        <dbReference type="ARBA" id="ARBA00022723"/>
    </source>
</evidence>
<dbReference type="InterPro" id="IPR007863">
    <property type="entry name" value="Peptidase_M16_C"/>
</dbReference>
<dbReference type="InterPro" id="IPR011765">
    <property type="entry name" value="Pept_M16_N"/>
</dbReference>
<dbReference type="PROSITE" id="PS51257">
    <property type="entry name" value="PROKAR_LIPOPROTEIN"/>
    <property type="match status" value="1"/>
</dbReference>
<feature type="domain" description="Peptidase M16 C-terminal" evidence="11">
    <location>
        <begin position="715"/>
        <end position="866"/>
    </location>
</feature>
<evidence type="ECO:0000256" key="9">
    <source>
        <dbReference type="SAM" id="SignalP"/>
    </source>
</evidence>
<dbReference type="STRING" id="97481.SAMN05444853_10135"/>
<dbReference type="PROSITE" id="PS00143">
    <property type="entry name" value="INSULINASE"/>
    <property type="match status" value="1"/>
</dbReference>
<feature type="signal peptide" evidence="9">
    <location>
        <begin position="1"/>
        <end position="21"/>
    </location>
</feature>
<evidence type="ECO:0000256" key="2">
    <source>
        <dbReference type="ARBA" id="ARBA00007261"/>
    </source>
</evidence>
<dbReference type="Gene3D" id="3.30.830.10">
    <property type="entry name" value="Metalloenzyme, LuxS/M16 peptidase-like"/>
    <property type="match status" value="3"/>
</dbReference>
<keyword evidence="7" id="KW-0482">Metalloprotease</keyword>
<keyword evidence="5" id="KW-0378">Hydrolase</keyword>
<keyword evidence="15" id="KW-1185">Reference proteome</keyword>
<reference evidence="14" key="2">
    <citation type="submission" date="2016-10" db="EMBL/GenBank/DDBJ databases">
        <authorList>
            <person name="Varghese N."/>
            <person name="Submissions S."/>
        </authorList>
    </citation>
    <scope>NUCLEOTIDE SEQUENCE [LARGE SCALE GENOMIC DNA]</scope>
    <source>
        <strain evidence="14">DSM 24204</strain>
    </source>
</reference>
<evidence type="ECO:0000256" key="5">
    <source>
        <dbReference type="ARBA" id="ARBA00022801"/>
    </source>
</evidence>
<dbReference type="OrthoDB" id="9811314at2"/>
<dbReference type="GO" id="GO:0006508">
    <property type="term" value="P:proteolysis"/>
    <property type="evidence" value="ECO:0007669"/>
    <property type="project" value="UniProtKB-KW"/>
</dbReference>
<organism evidence="13 14">
    <name type="scientific">Phocoenobacter skyensis</name>
    <dbReference type="NCBI Taxonomy" id="97481"/>
    <lineage>
        <taxon>Bacteria</taxon>
        <taxon>Pseudomonadati</taxon>
        <taxon>Pseudomonadota</taxon>
        <taxon>Gammaproteobacteria</taxon>
        <taxon>Pasteurellales</taxon>
        <taxon>Pasteurellaceae</taxon>
        <taxon>Phocoenobacter</taxon>
    </lineage>
</organism>
<dbReference type="SUPFAM" id="SSF63411">
    <property type="entry name" value="LuxS/MPP-like metallohydrolase"/>
    <property type="match status" value="3"/>
</dbReference>
<protein>
    <submittedName>
        <fullName evidence="12">Insulinase family protein</fullName>
    </submittedName>
    <submittedName>
        <fullName evidence="13">Zinc protease</fullName>
    </submittedName>
</protein>
<reference evidence="12 15" key="3">
    <citation type="journal article" date="2023" name="Front. Microbiol.">
        <title>Phylogeography and host specificity of Pasteurellaceae pathogenic to sea-farmed fish in the north-east Atlantic.</title>
        <authorList>
            <person name="Gulla S."/>
            <person name="Colquhoun D.J."/>
            <person name="Olsen A.B."/>
            <person name="Spilsberg B."/>
            <person name="Lagesen K."/>
            <person name="Aakesson C.P."/>
            <person name="Strom S."/>
            <person name="Manji F."/>
            <person name="Birkbeck T.H."/>
            <person name="Nilsen H.K."/>
        </authorList>
    </citation>
    <scope>NUCLEOTIDE SEQUENCE [LARGE SCALE GENOMIC DNA]</scope>
    <source>
        <strain evidence="12 15">VIO11850</strain>
    </source>
</reference>